<organism evidence="7 8">
    <name type="scientific">Pythium insidiosum</name>
    <name type="common">Pythiosis disease agent</name>
    <dbReference type="NCBI Taxonomy" id="114742"/>
    <lineage>
        <taxon>Eukaryota</taxon>
        <taxon>Sar</taxon>
        <taxon>Stramenopiles</taxon>
        <taxon>Oomycota</taxon>
        <taxon>Peronosporomycetes</taxon>
        <taxon>Pythiales</taxon>
        <taxon>Pythiaceae</taxon>
        <taxon>Pythium</taxon>
    </lineage>
</organism>
<keyword evidence="8" id="KW-1185">Reference proteome</keyword>
<gene>
    <name evidence="7" type="ORF">P43SY_010653</name>
</gene>
<dbReference type="GO" id="GO:0006487">
    <property type="term" value="P:protein N-linked glycosylation"/>
    <property type="evidence" value="ECO:0007669"/>
    <property type="project" value="UniProtKB-UniRule"/>
</dbReference>
<feature type="transmembrane region" description="Helical" evidence="6">
    <location>
        <begin position="45"/>
        <end position="68"/>
    </location>
</feature>
<keyword evidence="4 6" id="KW-1133">Transmembrane helix</keyword>
<dbReference type="AlphaFoldDB" id="A0AAD5L5J3"/>
<evidence type="ECO:0000256" key="6">
    <source>
        <dbReference type="RuleBase" id="RU367008"/>
    </source>
</evidence>
<dbReference type="PANTHER" id="PTHR13636">
    <property type="entry name" value="TRANSMEMBRANE PROTEIN 258"/>
    <property type="match status" value="1"/>
</dbReference>
<evidence type="ECO:0000256" key="4">
    <source>
        <dbReference type="ARBA" id="ARBA00022989"/>
    </source>
</evidence>
<comment type="caution">
    <text evidence="7">The sequence shown here is derived from an EMBL/GenBank/DDBJ whole genome shotgun (WGS) entry which is preliminary data.</text>
</comment>
<evidence type="ECO:0000313" key="7">
    <source>
        <dbReference type="EMBL" id="KAJ0389111.1"/>
    </source>
</evidence>
<keyword evidence="3 6" id="KW-0812">Transmembrane</keyword>
<dbReference type="Pfam" id="PF05251">
    <property type="entry name" value="Ost5"/>
    <property type="match status" value="1"/>
</dbReference>
<dbReference type="InterPro" id="IPR007915">
    <property type="entry name" value="TMEM258/Ost5"/>
</dbReference>
<keyword evidence="5 6" id="KW-0472">Membrane</keyword>
<comment type="subunit">
    <text evidence="6">Component of the oligosaccharyltransferase (OST) complex.</text>
</comment>
<name>A0AAD5L5J3_PYTIN</name>
<evidence type="ECO:0000256" key="2">
    <source>
        <dbReference type="ARBA" id="ARBA00009825"/>
    </source>
</evidence>
<dbReference type="Proteomes" id="UP001209570">
    <property type="component" value="Unassembled WGS sequence"/>
</dbReference>
<protein>
    <recommendedName>
        <fullName evidence="6">Dolichyl-diphosphooligosaccharide-protein glycosyltransferase subunit OST5</fullName>
    </recommendedName>
</protein>
<accession>A0AAD5L5J3</accession>
<comment type="function">
    <text evidence="6">Subunit of the oligosaccharyl transferase (OST) complex that catalyzes the initial transfer of a defined glycan (Glc(3)Man(9)GlcNAc(2) in eukaryotes) from the lipid carrier dolichol-pyrophosphate to an asparagine residue within an Asn-X-Ser/Thr consensus motif in nascent polypeptide chains, the first step in protein N-glycosylation. N-glycosylation occurs cotranslationally and the complex associates with the Sec61 complex at the channel-forming translocon complex that mediates protein translocation across the endoplasmic reticulum (ER). All subunits are required for a maximal enzyme activity.</text>
</comment>
<dbReference type="GO" id="GO:0008250">
    <property type="term" value="C:oligosaccharyltransferase complex"/>
    <property type="evidence" value="ECO:0007669"/>
    <property type="project" value="UniProtKB-UniRule"/>
</dbReference>
<proteinExistence type="inferred from homology"/>
<evidence type="ECO:0000256" key="5">
    <source>
        <dbReference type="ARBA" id="ARBA00023136"/>
    </source>
</evidence>
<reference evidence="7" key="1">
    <citation type="submission" date="2021-12" db="EMBL/GenBank/DDBJ databases">
        <title>Prjna785345.</title>
        <authorList>
            <person name="Rujirawat T."/>
            <person name="Krajaejun T."/>
        </authorList>
    </citation>
    <scope>NUCLEOTIDE SEQUENCE</scope>
    <source>
        <strain evidence="7">Pi057C3</strain>
    </source>
</reference>
<feature type="transmembrane region" description="Helical" evidence="6">
    <location>
        <begin position="13"/>
        <end position="33"/>
    </location>
</feature>
<comment type="similarity">
    <text evidence="2 6">Belongs to the OST5 family.</text>
</comment>
<evidence type="ECO:0000256" key="3">
    <source>
        <dbReference type="ARBA" id="ARBA00022692"/>
    </source>
</evidence>
<evidence type="ECO:0000256" key="1">
    <source>
        <dbReference type="ARBA" id="ARBA00004141"/>
    </source>
</evidence>
<evidence type="ECO:0000313" key="8">
    <source>
        <dbReference type="Proteomes" id="UP001209570"/>
    </source>
</evidence>
<dbReference type="EMBL" id="JAKCXM010004851">
    <property type="protein sequence ID" value="KAJ0389111.1"/>
    <property type="molecule type" value="Genomic_DNA"/>
</dbReference>
<sequence length="72" mass="7888">MDIPYTSPVSPDFYGTLTVGLLLSGLAVMSLFFTKAVSPHKDIVVEFILALIAAFLLGFGSLFLFLWAEIYV</sequence>
<comment type="subcellular location">
    <subcellularLocation>
        <location evidence="1 6">Membrane</location>
        <topology evidence="1 6">Multi-pass membrane protein</topology>
    </subcellularLocation>
</comment>